<name>A0A8T1V2K6_9STRA</name>
<feature type="non-terminal residue" evidence="1">
    <location>
        <position position="148"/>
    </location>
</feature>
<gene>
    <name evidence="1" type="ORF">JG687_00000482</name>
</gene>
<evidence type="ECO:0008006" key="3">
    <source>
        <dbReference type="Google" id="ProtNLM"/>
    </source>
</evidence>
<dbReference type="Proteomes" id="UP000688947">
    <property type="component" value="Unassembled WGS sequence"/>
</dbReference>
<accession>A0A8T1V2K6</accession>
<protein>
    <recommendedName>
        <fullName evidence="3">Phospholipase D-like domain-containing protein</fullName>
    </recommendedName>
</protein>
<organism evidence="1 2">
    <name type="scientific">Phytophthora cactorum</name>
    <dbReference type="NCBI Taxonomy" id="29920"/>
    <lineage>
        <taxon>Eukaryota</taxon>
        <taxon>Sar</taxon>
        <taxon>Stramenopiles</taxon>
        <taxon>Oomycota</taxon>
        <taxon>Peronosporomycetes</taxon>
        <taxon>Peronosporales</taxon>
        <taxon>Peronosporaceae</taxon>
        <taxon>Phytophthora</taxon>
    </lineage>
</organism>
<dbReference type="OrthoDB" id="146799at2759"/>
<dbReference type="EMBL" id="JAENGZ010000010">
    <property type="protein sequence ID" value="KAG6974166.1"/>
    <property type="molecule type" value="Genomic_DNA"/>
</dbReference>
<evidence type="ECO:0000313" key="2">
    <source>
        <dbReference type="Proteomes" id="UP000688947"/>
    </source>
</evidence>
<dbReference type="AlphaFoldDB" id="A0A8T1V2K6"/>
<feature type="non-terminal residue" evidence="1">
    <location>
        <position position="1"/>
    </location>
</feature>
<proteinExistence type="predicted"/>
<sequence>CRDHRRRDSDGFHDIECRSRADSRVLLRCGRGGETRGLLNKLRGSTVSAVCSAYYALTDTEFCSEMIRLHQLGEFVQVIIDKEWTRSCKVGLECVMALMATGIPDAMVALGGSANMTKAAWSKNDEFIFHVEGPAAYQAQARFNALLE</sequence>
<evidence type="ECO:0000313" key="1">
    <source>
        <dbReference type="EMBL" id="KAG6974166.1"/>
    </source>
</evidence>
<comment type="caution">
    <text evidence="1">The sequence shown here is derived from an EMBL/GenBank/DDBJ whole genome shotgun (WGS) entry which is preliminary data.</text>
</comment>
<reference evidence="1" key="1">
    <citation type="submission" date="2021-01" db="EMBL/GenBank/DDBJ databases">
        <title>Phytophthora aleatoria, a newly-described species from Pinus radiata is distinct from Phytophthora cactorum isolates based on comparative genomics.</title>
        <authorList>
            <person name="Mcdougal R."/>
            <person name="Panda P."/>
            <person name="Williams N."/>
            <person name="Studholme D.J."/>
        </authorList>
    </citation>
    <scope>NUCLEOTIDE SEQUENCE</scope>
    <source>
        <strain evidence="1">NZFS 3830</strain>
    </source>
</reference>
<dbReference type="VEuPathDB" id="FungiDB:PC110_g4923"/>